<gene>
    <name evidence="16" type="primary">ATP6AP2</name>
    <name evidence="18" type="synonym">LOC112685534</name>
    <name evidence="16" type="ORF">g.60245</name>
</gene>
<protein>
    <submittedName>
        <fullName evidence="16 18">Renin receptor</fullName>
    </submittedName>
</protein>
<evidence type="ECO:0000313" key="17">
    <source>
        <dbReference type="Proteomes" id="UP000694846"/>
    </source>
</evidence>
<organism evidence="16">
    <name type="scientific">Sipha flava</name>
    <name type="common">yellow sugarcane aphid</name>
    <dbReference type="NCBI Taxonomy" id="143950"/>
    <lineage>
        <taxon>Eukaryota</taxon>
        <taxon>Metazoa</taxon>
        <taxon>Ecdysozoa</taxon>
        <taxon>Arthropoda</taxon>
        <taxon>Hexapoda</taxon>
        <taxon>Insecta</taxon>
        <taxon>Pterygota</taxon>
        <taxon>Neoptera</taxon>
        <taxon>Paraneoptera</taxon>
        <taxon>Hemiptera</taxon>
        <taxon>Sternorrhyncha</taxon>
        <taxon>Aphidomorpha</taxon>
        <taxon>Aphidoidea</taxon>
        <taxon>Aphididae</taxon>
        <taxon>Sipha</taxon>
    </lineage>
</organism>
<keyword evidence="9 12" id="KW-1133">Transmembrane helix</keyword>
<dbReference type="PANTHER" id="PTHR13351">
    <property type="entry name" value="RENIN RECEPTOR"/>
    <property type="match status" value="1"/>
</dbReference>
<feature type="signal peptide" evidence="13">
    <location>
        <begin position="1"/>
        <end position="24"/>
    </location>
</feature>
<accession>A0A2S2R1L1</accession>
<keyword evidence="11 16" id="KW-0675">Receptor</keyword>
<dbReference type="Proteomes" id="UP000694846">
    <property type="component" value="Unplaced"/>
</dbReference>
<evidence type="ECO:0000256" key="5">
    <source>
        <dbReference type="ARBA" id="ARBA00022685"/>
    </source>
</evidence>
<keyword evidence="6 12" id="KW-0812">Transmembrane</keyword>
<evidence type="ECO:0000256" key="12">
    <source>
        <dbReference type="SAM" id="Phobius"/>
    </source>
</evidence>
<keyword evidence="8" id="KW-0256">Endoplasmic reticulum</keyword>
<evidence type="ECO:0000256" key="2">
    <source>
        <dbReference type="ARBA" id="ARBA00004251"/>
    </source>
</evidence>
<evidence type="ECO:0000313" key="16">
    <source>
        <dbReference type="EMBL" id="MBY83242.1"/>
    </source>
</evidence>
<evidence type="ECO:0000256" key="1">
    <source>
        <dbReference type="ARBA" id="ARBA00004115"/>
    </source>
</evidence>
<evidence type="ECO:0000259" key="14">
    <source>
        <dbReference type="Pfam" id="PF07850"/>
    </source>
</evidence>
<name>A0A2S2R1L1_9HEMI</name>
<dbReference type="GO" id="GO:0005789">
    <property type="term" value="C:endoplasmic reticulum membrane"/>
    <property type="evidence" value="ECO:0007669"/>
    <property type="project" value="UniProtKB-SubCell"/>
</dbReference>
<dbReference type="OrthoDB" id="7866065at2759"/>
<dbReference type="GO" id="GO:0098588">
    <property type="term" value="C:bounding membrane of organelle"/>
    <property type="evidence" value="ECO:0007669"/>
    <property type="project" value="UniProtKB-ARBA"/>
</dbReference>
<dbReference type="InterPro" id="IPR012493">
    <property type="entry name" value="Renin_rcpt"/>
</dbReference>
<keyword evidence="5" id="KW-0165">Cleavage on pair of basic residues</keyword>
<keyword evidence="4" id="KW-1003">Cell membrane</keyword>
<evidence type="ECO:0000256" key="3">
    <source>
        <dbReference type="ARBA" id="ARBA00004373"/>
    </source>
</evidence>
<dbReference type="AlphaFoldDB" id="A0A2S2R1L1"/>
<reference evidence="16" key="1">
    <citation type="submission" date="2018-04" db="EMBL/GenBank/DDBJ databases">
        <title>Transcriptome assembly of Sipha flava.</title>
        <authorList>
            <person name="Scully E.D."/>
            <person name="Geib S.M."/>
            <person name="Palmer N.A."/>
            <person name="Koch K."/>
            <person name="Bradshaw J."/>
            <person name="Heng-Moss T."/>
            <person name="Sarath G."/>
        </authorList>
    </citation>
    <scope>NUCLEOTIDE SEQUENCE</scope>
</reference>
<comment type="subcellular location">
    <subcellularLocation>
        <location evidence="2">Cell membrane</location>
        <topology evidence="2">Single-pass type I membrane protein</topology>
    </subcellularLocation>
    <subcellularLocation>
        <location evidence="1">Endoplasmic reticulum membrane</location>
        <topology evidence="1">Single-pass type I membrane protein</topology>
    </subcellularLocation>
    <subcellularLocation>
        <location evidence="3">Vesicle</location>
    </subcellularLocation>
</comment>
<dbReference type="GO" id="GO:0038023">
    <property type="term" value="F:signaling receptor activity"/>
    <property type="evidence" value="ECO:0007669"/>
    <property type="project" value="InterPro"/>
</dbReference>
<dbReference type="PANTHER" id="PTHR13351:SF1">
    <property type="entry name" value="RENIN RECEPTOR"/>
    <property type="match status" value="1"/>
</dbReference>
<feature type="domain" description="Renin receptor-like C-terminal transmembrane spanning segment" evidence="14">
    <location>
        <begin position="260"/>
        <end position="329"/>
    </location>
</feature>
<evidence type="ECO:0000259" key="15">
    <source>
        <dbReference type="Pfam" id="PF25294"/>
    </source>
</evidence>
<evidence type="ECO:0000256" key="7">
    <source>
        <dbReference type="ARBA" id="ARBA00022729"/>
    </source>
</evidence>
<feature type="chain" id="PRO_5044579330" evidence="13">
    <location>
        <begin position="25"/>
        <end position="331"/>
    </location>
</feature>
<keyword evidence="7 13" id="KW-0732">Signal</keyword>
<evidence type="ECO:0000256" key="10">
    <source>
        <dbReference type="ARBA" id="ARBA00023136"/>
    </source>
</evidence>
<evidence type="ECO:0000256" key="13">
    <source>
        <dbReference type="SAM" id="SignalP"/>
    </source>
</evidence>
<evidence type="ECO:0000256" key="8">
    <source>
        <dbReference type="ARBA" id="ARBA00022824"/>
    </source>
</evidence>
<dbReference type="GO" id="GO:0031982">
    <property type="term" value="C:vesicle"/>
    <property type="evidence" value="ECO:0007669"/>
    <property type="project" value="UniProtKB-SubCell"/>
</dbReference>
<reference evidence="18" key="2">
    <citation type="submission" date="2025-04" db="UniProtKB">
        <authorList>
            <consortium name="RefSeq"/>
        </authorList>
    </citation>
    <scope>IDENTIFICATION</scope>
    <source>
        <tissue evidence="18">Whole body</tissue>
    </source>
</reference>
<dbReference type="InterPro" id="IPR057318">
    <property type="entry name" value="RENR_N"/>
</dbReference>
<dbReference type="GO" id="GO:0009897">
    <property type="term" value="C:external side of plasma membrane"/>
    <property type="evidence" value="ECO:0007669"/>
    <property type="project" value="TreeGrafter"/>
</dbReference>
<evidence type="ECO:0000256" key="11">
    <source>
        <dbReference type="ARBA" id="ARBA00023170"/>
    </source>
</evidence>
<evidence type="ECO:0000256" key="9">
    <source>
        <dbReference type="ARBA" id="ARBA00022989"/>
    </source>
</evidence>
<dbReference type="InterPro" id="IPR056780">
    <property type="entry name" value="Renin_r_C"/>
</dbReference>
<dbReference type="GO" id="GO:0030177">
    <property type="term" value="P:positive regulation of Wnt signaling pathway"/>
    <property type="evidence" value="ECO:0007669"/>
    <property type="project" value="TreeGrafter"/>
</dbReference>
<dbReference type="EMBL" id="GGMS01014039">
    <property type="protein sequence ID" value="MBY83242.1"/>
    <property type="molecule type" value="Transcribed_RNA"/>
</dbReference>
<keyword evidence="17" id="KW-1185">Reference proteome</keyword>
<keyword evidence="10 12" id="KW-0472">Membrane</keyword>
<dbReference type="Pfam" id="PF07850">
    <property type="entry name" value="Renin_r"/>
    <property type="match status" value="1"/>
</dbReference>
<evidence type="ECO:0000256" key="6">
    <source>
        <dbReference type="ARBA" id="ARBA00022692"/>
    </source>
</evidence>
<feature type="domain" description="Renin receptor N-terminal" evidence="15">
    <location>
        <begin position="25"/>
        <end position="255"/>
    </location>
</feature>
<feature type="transmembrane region" description="Helical" evidence="12">
    <location>
        <begin position="289"/>
        <end position="309"/>
    </location>
</feature>
<proteinExistence type="predicted"/>
<dbReference type="Pfam" id="PF25294">
    <property type="entry name" value="RENR_N"/>
    <property type="match status" value="1"/>
</dbReference>
<sequence>MTSSMNRLVPLLTLAAITLAGVQGHNMFVLNSPESVEISQTVPLRATELADITSLVLGFTVPQGVEAWKKLLINTPFSLPEAVVVLEIPGLKNPSFGLNKINHHNLILDESLEDVYAIVKQRILLRFNDKESSFIHGSLSNEEFLKDQVFHPELSSSILPENMELYSEKNKIFFNEIYQLNQLANGIKESKLKNNVPDYHWFQLQGIKSLNAANEPNSKEIINGEKALNQAISMLIQSYKEQYKNEVFIIAITNDAKQSHRNKRQVNSVEQNLNVAEPLSSDYPVIFNLLLWFTVIFVFSLLAISLSIAQMDPGRDSIIYRMTSNRMKKEN</sequence>
<evidence type="ECO:0000256" key="4">
    <source>
        <dbReference type="ARBA" id="ARBA00022475"/>
    </source>
</evidence>
<dbReference type="RefSeq" id="XP_025413237.1">
    <property type="nucleotide sequence ID" value="XM_025557452.1"/>
</dbReference>
<evidence type="ECO:0000313" key="18">
    <source>
        <dbReference type="RefSeq" id="XP_025413237.1"/>
    </source>
</evidence>